<evidence type="ECO:0000256" key="1">
    <source>
        <dbReference type="ARBA" id="ARBA00004606"/>
    </source>
</evidence>
<dbReference type="PANTHER" id="PTHR31042:SF70">
    <property type="entry name" value="OS01G0695200 PROTEIN"/>
    <property type="match status" value="1"/>
</dbReference>
<evidence type="ECO:0000313" key="7">
    <source>
        <dbReference type="EMBL" id="KAH8493354.1"/>
    </source>
</evidence>
<keyword evidence="5" id="KW-0325">Glycoprotein</keyword>
<dbReference type="AlphaFoldDB" id="A0A8T2XKX3"/>
<feature type="non-terminal residue" evidence="7">
    <location>
        <position position="1"/>
    </location>
</feature>
<keyword evidence="8" id="KW-1185">Reference proteome</keyword>
<evidence type="ECO:0000313" key="8">
    <source>
        <dbReference type="Proteomes" id="UP000807159"/>
    </source>
</evidence>
<dbReference type="PANTHER" id="PTHR31042">
    <property type="entry name" value="CORE-2/I-BRANCHING BETA-1,6-N-ACETYLGLUCOSAMINYLTRANSFERASE FAMILY PROTEIN-RELATED"/>
    <property type="match status" value="1"/>
</dbReference>
<evidence type="ECO:0000256" key="4">
    <source>
        <dbReference type="ARBA" id="ARBA00023136"/>
    </source>
</evidence>
<keyword evidence="6" id="KW-1133">Transmembrane helix</keyword>
<dbReference type="GO" id="GO:0016020">
    <property type="term" value="C:membrane"/>
    <property type="evidence" value="ECO:0007669"/>
    <property type="project" value="UniProtKB-SubCell"/>
</dbReference>
<evidence type="ECO:0008006" key="9">
    <source>
        <dbReference type="Google" id="ProtNLM"/>
    </source>
</evidence>
<sequence>MTKKSSLLPILLQQSRRRVIWSGWKLVIILSMGLCVFALFRLHLSSPPETLLSRRRSFSREVVFSGPPKIAFLFLVRRGLPLDFLWGSFLENADTGNFSIYVHSEPGFEFDESTTRSRFFYGRQLKNSIQVIWGESSMIEAESCVPLYNFSYIYSYLMASPRSFVDSFLDVKEGRYHPKMSPVIPKDKWRKGSQWIALIRSHAEVIVDDVVILPVFKKLCK</sequence>
<name>A0A8T2XKX3_POPDE</name>
<reference evidence="7" key="1">
    <citation type="journal article" date="2021" name="J. Hered.">
        <title>Genome Assembly of Salicaceae Populus deltoides (Eastern Cottonwood) I-69 Based on Nanopore Sequencing and Hi-C Technologies.</title>
        <authorList>
            <person name="Bai S."/>
            <person name="Wu H."/>
            <person name="Zhang J."/>
            <person name="Pan Z."/>
            <person name="Zhao W."/>
            <person name="Li Z."/>
            <person name="Tong C."/>
        </authorList>
    </citation>
    <scope>NUCLEOTIDE SEQUENCE</scope>
    <source>
        <tissue evidence="7">Leaf</tissue>
    </source>
</reference>
<evidence type="ECO:0000256" key="3">
    <source>
        <dbReference type="ARBA" id="ARBA00022679"/>
    </source>
</evidence>
<proteinExistence type="predicted"/>
<dbReference type="InterPro" id="IPR003406">
    <property type="entry name" value="Glyco_trans_14"/>
</dbReference>
<dbReference type="GO" id="GO:0016757">
    <property type="term" value="F:glycosyltransferase activity"/>
    <property type="evidence" value="ECO:0007669"/>
    <property type="project" value="UniProtKB-KW"/>
</dbReference>
<keyword evidence="4 6" id="KW-0472">Membrane</keyword>
<organism evidence="7 8">
    <name type="scientific">Populus deltoides</name>
    <name type="common">Eastern poplar</name>
    <name type="synonym">Eastern cottonwood</name>
    <dbReference type="NCBI Taxonomy" id="3696"/>
    <lineage>
        <taxon>Eukaryota</taxon>
        <taxon>Viridiplantae</taxon>
        <taxon>Streptophyta</taxon>
        <taxon>Embryophyta</taxon>
        <taxon>Tracheophyta</taxon>
        <taxon>Spermatophyta</taxon>
        <taxon>Magnoliopsida</taxon>
        <taxon>eudicotyledons</taxon>
        <taxon>Gunneridae</taxon>
        <taxon>Pentapetalae</taxon>
        <taxon>rosids</taxon>
        <taxon>fabids</taxon>
        <taxon>Malpighiales</taxon>
        <taxon>Salicaceae</taxon>
        <taxon>Saliceae</taxon>
        <taxon>Populus</taxon>
    </lineage>
</organism>
<dbReference type="InterPro" id="IPR044174">
    <property type="entry name" value="BC10-like"/>
</dbReference>
<dbReference type="EMBL" id="JACEGQ020000011">
    <property type="protein sequence ID" value="KAH8493354.1"/>
    <property type="molecule type" value="Genomic_DNA"/>
</dbReference>
<comment type="subcellular location">
    <subcellularLocation>
        <location evidence="1">Membrane</location>
        <topology evidence="1">Single-pass type II membrane protein</topology>
    </subcellularLocation>
</comment>
<comment type="caution">
    <text evidence="7">The sequence shown here is derived from an EMBL/GenBank/DDBJ whole genome shotgun (WGS) entry which is preliminary data.</text>
</comment>
<evidence type="ECO:0000256" key="2">
    <source>
        <dbReference type="ARBA" id="ARBA00022676"/>
    </source>
</evidence>
<dbReference type="Pfam" id="PF02485">
    <property type="entry name" value="Branch"/>
    <property type="match status" value="1"/>
</dbReference>
<evidence type="ECO:0000256" key="6">
    <source>
        <dbReference type="SAM" id="Phobius"/>
    </source>
</evidence>
<dbReference type="Proteomes" id="UP000807159">
    <property type="component" value="Chromosome 11"/>
</dbReference>
<accession>A0A8T2XKX3</accession>
<keyword evidence="3" id="KW-0808">Transferase</keyword>
<gene>
    <name evidence="7" type="ORF">H0E87_020180</name>
</gene>
<feature type="transmembrane region" description="Helical" evidence="6">
    <location>
        <begin position="21"/>
        <end position="44"/>
    </location>
</feature>
<evidence type="ECO:0000256" key="5">
    <source>
        <dbReference type="ARBA" id="ARBA00023180"/>
    </source>
</evidence>
<keyword evidence="6" id="KW-0812">Transmembrane</keyword>
<protein>
    <recommendedName>
        <fullName evidence="9">Core-2/I-branching beta-1,6-N-acetylglucosaminyltransferase family protein</fullName>
    </recommendedName>
</protein>
<keyword evidence="2" id="KW-0328">Glycosyltransferase</keyword>